<gene>
    <name evidence="1" type="ORF">Salmuc_03937</name>
</gene>
<dbReference type="HOGENOM" id="CLU_110690_0_0_5"/>
<organism evidence="1 2">
    <name type="scientific">Salipiger mucosus DSM 16094</name>
    <dbReference type="NCBI Taxonomy" id="1123237"/>
    <lineage>
        <taxon>Bacteria</taxon>
        <taxon>Pseudomonadati</taxon>
        <taxon>Pseudomonadota</taxon>
        <taxon>Alphaproteobacteria</taxon>
        <taxon>Rhodobacterales</taxon>
        <taxon>Roseobacteraceae</taxon>
        <taxon>Salipiger</taxon>
    </lineage>
</organism>
<dbReference type="Proteomes" id="UP000015347">
    <property type="component" value="Unassembled WGS sequence"/>
</dbReference>
<protein>
    <recommendedName>
        <fullName evidence="3">DUF4269 domain-containing protein</fullName>
    </recommendedName>
</protein>
<comment type="caution">
    <text evidence="1">The sequence shown here is derived from an EMBL/GenBank/DDBJ whole genome shotgun (WGS) entry which is preliminary data.</text>
</comment>
<evidence type="ECO:0000313" key="2">
    <source>
        <dbReference type="Proteomes" id="UP000015347"/>
    </source>
</evidence>
<evidence type="ECO:0000313" key="1">
    <source>
        <dbReference type="EMBL" id="EPX78321.1"/>
    </source>
</evidence>
<accession>S9QAB8</accession>
<dbReference type="EMBL" id="APVH01000040">
    <property type="protein sequence ID" value="EPX78321.1"/>
    <property type="molecule type" value="Genomic_DNA"/>
</dbReference>
<dbReference type="eggNOG" id="COG5186">
    <property type="taxonomic scope" value="Bacteria"/>
</dbReference>
<dbReference type="Pfam" id="PF14091">
    <property type="entry name" value="DUF4269"/>
    <property type="match status" value="1"/>
</dbReference>
<proteinExistence type="predicted"/>
<name>S9QAB8_9RHOB</name>
<sequence length="173" mass="19082">MKPPYEDVIEELDVLARLAEFSPVVIGTPPLGLATDDSDIDIACSSPDFDRFFAVAGRAFDRMEAFSMRHVDHLSAPAAVASFRSMGWEVELFCQKVATTHQWGVRHFQVEARLMALGPHLKDAIMQLKREGLKTEPAFATVLSLPGDPYVAMLELEAFDDAHLQHVIDAATG</sequence>
<dbReference type="InterPro" id="IPR025365">
    <property type="entry name" value="DUF4269"/>
</dbReference>
<reference evidence="2" key="1">
    <citation type="journal article" date="2014" name="Stand. Genomic Sci.">
        <title>Genome sequence of the exopolysaccharide-producing Salipiger mucosus type strain (DSM 16094(T)), a moderately halophilic member of the Roseobacter clade.</title>
        <authorList>
            <person name="Riedel T."/>
            <person name="Spring S."/>
            <person name="Fiebig A."/>
            <person name="Petersen J."/>
            <person name="Kyrpides N.C."/>
            <person name="Goker M."/>
            <person name="Klenk H.P."/>
        </authorList>
    </citation>
    <scope>NUCLEOTIDE SEQUENCE [LARGE SCALE GENOMIC DNA]</scope>
    <source>
        <strain evidence="2">DSM 16094</strain>
    </source>
</reference>
<evidence type="ECO:0008006" key="3">
    <source>
        <dbReference type="Google" id="ProtNLM"/>
    </source>
</evidence>
<keyword evidence="2" id="KW-1185">Reference proteome</keyword>
<dbReference type="AlphaFoldDB" id="S9QAB8"/>